<dbReference type="AlphaFoldDB" id="A0A2G8KA13"/>
<protein>
    <recommendedName>
        <fullName evidence="1">Integrase core domain-containing protein</fullName>
    </recommendedName>
</protein>
<accession>A0A2G8KA13</accession>
<keyword evidence="3" id="KW-1185">Reference proteome</keyword>
<gene>
    <name evidence="2" type="ORF">BSL78_18306</name>
</gene>
<sequence length="351" mass="41234">MDRDRLIRQYFSMGLPYAEIQAMLAFENDIVISNRHLRRQLKRFGLARRKRHADLADVVEFLEREIQSSGQCHGYRWMHLKCLQSGLNIDKETIRIALSVLDPIGVAIRSRRRLYRRAYHANGPNFIWHADGYDKLKPFGIGINGCIDGFSRKLMWCEAYKTNNDPTVIAGYFIEAVDRRGGFPFLIRTDMGTENKTMEQMQLFFHRNIPNSVGFIYDDGYFTGDDIDRNLMQFCFLRRVQDDIDHVAEQWNCHRIRPLRNNITVHGRPVVMYSCPELYGTRDYLHRVEPLEVLVCREECTFKGEFPCDEDFFHLCCILMEENNLQEPSSPFDAVTLYLNLRNILRLELNG</sequence>
<dbReference type="Proteomes" id="UP000230750">
    <property type="component" value="Unassembled WGS sequence"/>
</dbReference>
<dbReference type="PANTHER" id="PTHR46791:SF13">
    <property type="entry name" value="CLR5 DOMAIN-CONTAINING PROTEIN"/>
    <property type="match status" value="1"/>
</dbReference>
<name>A0A2G8KA13_STIJA</name>
<dbReference type="Pfam" id="PF24764">
    <property type="entry name" value="rva_4"/>
    <property type="match status" value="1"/>
</dbReference>
<proteinExistence type="predicted"/>
<dbReference type="OrthoDB" id="5948209at2759"/>
<dbReference type="EMBL" id="MRZV01000750">
    <property type="protein sequence ID" value="PIK44827.1"/>
    <property type="molecule type" value="Genomic_DNA"/>
</dbReference>
<dbReference type="InterPro" id="IPR058913">
    <property type="entry name" value="Integrase_dom_put"/>
</dbReference>
<feature type="domain" description="Integrase core" evidence="1">
    <location>
        <begin position="119"/>
        <end position="201"/>
    </location>
</feature>
<reference evidence="2 3" key="1">
    <citation type="journal article" date="2017" name="PLoS Biol.">
        <title>The sea cucumber genome provides insights into morphological evolution and visceral regeneration.</title>
        <authorList>
            <person name="Zhang X."/>
            <person name="Sun L."/>
            <person name="Yuan J."/>
            <person name="Sun Y."/>
            <person name="Gao Y."/>
            <person name="Zhang L."/>
            <person name="Li S."/>
            <person name="Dai H."/>
            <person name="Hamel J.F."/>
            <person name="Liu C."/>
            <person name="Yu Y."/>
            <person name="Liu S."/>
            <person name="Lin W."/>
            <person name="Guo K."/>
            <person name="Jin S."/>
            <person name="Xu P."/>
            <person name="Storey K.B."/>
            <person name="Huan P."/>
            <person name="Zhang T."/>
            <person name="Zhou Y."/>
            <person name="Zhang J."/>
            <person name="Lin C."/>
            <person name="Li X."/>
            <person name="Xing L."/>
            <person name="Huo D."/>
            <person name="Sun M."/>
            <person name="Wang L."/>
            <person name="Mercier A."/>
            <person name="Li F."/>
            <person name="Yang H."/>
            <person name="Xiang J."/>
        </authorList>
    </citation>
    <scope>NUCLEOTIDE SEQUENCE [LARGE SCALE GENOMIC DNA]</scope>
    <source>
        <strain evidence="2">Shaxun</strain>
        <tissue evidence="2">Muscle</tissue>
    </source>
</reference>
<evidence type="ECO:0000313" key="3">
    <source>
        <dbReference type="Proteomes" id="UP000230750"/>
    </source>
</evidence>
<evidence type="ECO:0000259" key="1">
    <source>
        <dbReference type="Pfam" id="PF24764"/>
    </source>
</evidence>
<organism evidence="2 3">
    <name type="scientific">Stichopus japonicus</name>
    <name type="common">Sea cucumber</name>
    <dbReference type="NCBI Taxonomy" id="307972"/>
    <lineage>
        <taxon>Eukaryota</taxon>
        <taxon>Metazoa</taxon>
        <taxon>Echinodermata</taxon>
        <taxon>Eleutherozoa</taxon>
        <taxon>Echinozoa</taxon>
        <taxon>Holothuroidea</taxon>
        <taxon>Aspidochirotacea</taxon>
        <taxon>Aspidochirotida</taxon>
        <taxon>Stichopodidae</taxon>
        <taxon>Apostichopus</taxon>
    </lineage>
</organism>
<dbReference type="STRING" id="307972.A0A2G8KA13"/>
<comment type="caution">
    <text evidence="2">The sequence shown here is derived from an EMBL/GenBank/DDBJ whole genome shotgun (WGS) entry which is preliminary data.</text>
</comment>
<evidence type="ECO:0000313" key="2">
    <source>
        <dbReference type="EMBL" id="PIK44827.1"/>
    </source>
</evidence>
<dbReference type="PANTHER" id="PTHR46791">
    <property type="entry name" value="EXPRESSED PROTEIN"/>
    <property type="match status" value="1"/>
</dbReference>